<accession>A0ABT1GB93</accession>
<keyword evidence="3" id="KW-1185">Reference proteome</keyword>
<evidence type="ECO:0000256" key="1">
    <source>
        <dbReference type="SAM" id="Coils"/>
    </source>
</evidence>
<dbReference type="Pfam" id="PF04325">
    <property type="entry name" value="DUF465"/>
    <property type="match status" value="1"/>
</dbReference>
<dbReference type="Gene3D" id="6.10.280.50">
    <property type="match status" value="1"/>
</dbReference>
<reference evidence="2 3" key="1">
    <citation type="submission" date="2022-03" db="EMBL/GenBank/DDBJ databases">
        <title>Genomic Encyclopedia of Type Strains, Phase III (KMG-III): the genomes of soil and plant-associated and newly described type strains.</title>
        <authorList>
            <person name="Whitman W."/>
        </authorList>
    </citation>
    <scope>NUCLEOTIDE SEQUENCE [LARGE SCALE GENOMIC DNA]</scope>
    <source>
        <strain evidence="2 3">BSker1</strain>
    </source>
</reference>
<protein>
    <recommendedName>
        <fullName evidence="4">DUF465 domain-containing protein</fullName>
    </recommendedName>
</protein>
<dbReference type="InterPro" id="IPR007420">
    <property type="entry name" value="DUF465"/>
</dbReference>
<keyword evidence="1" id="KW-0175">Coiled coil</keyword>
<dbReference type="EMBL" id="JALJYF010000003">
    <property type="protein sequence ID" value="MCP1728591.1"/>
    <property type="molecule type" value="Genomic_DNA"/>
</dbReference>
<evidence type="ECO:0008006" key="4">
    <source>
        <dbReference type="Google" id="ProtNLM"/>
    </source>
</evidence>
<organism evidence="2 3">
    <name type="scientific">Natronospira proteinivora</name>
    <dbReference type="NCBI Taxonomy" id="1807133"/>
    <lineage>
        <taxon>Bacteria</taxon>
        <taxon>Pseudomonadati</taxon>
        <taxon>Pseudomonadota</taxon>
        <taxon>Gammaproteobacteria</taxon>
        <taxon>Natronospirales</taxon>
        <taxon>Natronospiraceae</taxon>
        <taxon>Natronospira</taxon>
    </lineage>
</organism>
<feature type="coiled-coil region" evidence="1">
    <location>
        <begin position="7"/>
        <end position="62"/>
    </location>
</feature>
<sequence>MLDDAQIEEIKSQVETLAMEHRDLDDAIQALQESASVDHLKLRRLKKRKLQLKDTIQRLRSQLIPDLDA</sequence>
<dbReference type="Proteomes" id="UP001523550">
    <property type="component" value="Unassembled WGS sequence"/>
</dbReference>
<evidence type="ECO:0000313" key="2">
    <source>
        <dbReference type="EMBL" id="MCP1728591.1"/>
    </source>
</evidence>
<dbReference type="InterPro" id="IPR038444">
    <property type="entry name" value="DUF465_sf"/>
</dbReference>
<proteinExistence type="predicted"/>
<gene>
    <name evidence="2" type="ORF">J2T60_002605</name>
</gene>
<evidence type="ECO:0000313" key="3">
    <source>
        <dbReference type="Proteomes" id="UP001523550"/>
    </source>
</evidence>
<name>A0ABT1GB93_9GAMM</name>
<comment type="caution">
    <text evidence="2">The sequence shown here is derived from an EMBL/GenBank/DDBJ whole genome shotgun (WGS) entry which is preliminary data.</text>
</comment>